<dbReference type="Pfam" id="PF13439">
    <property type="entry name" value="Glyco_transf_4"/>
    <property type="match status" value="1"/>
</dbReference>
<evidence type="ECO:0000313" key="3">
    <source>
        <dbReference type="EMBL" id="ABM61548.1"/>
    </source>
</evidence>
<feature type="domain" description="Glycosyltransferase subfamily 4-like N-terminal" evidence="2">
    <location>
        <begin position="97"/>
        <end position="183"/>
    </location>
</feature>
<organism evidence="3 4">
    <name type="scientific">Halorhodospira halophila (strain DSM 244 / SL1)</name>
    <name type="common">Ectothiorhodospira halophila (strain DSM 244 / SL1)</name>
    <dbReference type="NCBI Taxonomy" id="349124"/>
    <lineage>
        <taxon>Bacteria</taxon>
        <taxon>Pseudomonadati</taxon>
        <taxon>Pseudomonadota</taxon>
        <taxon>Gammaproteobacteria</taxon>
        <taxon>Chromatiales</taxon>
        <taxon>Ectothiorhodospiraceae</taxon>
        <taxon>Halorhodospira</taxon>
    </lineage>
</organism>
<reference evidence="3 4" key="2">
    <citation type="journal article" date="2013" name="Stand. Genomic Sci.">
        <title>Complete genome sequence of Halorhodospira halophila SL1.</title>
        <authorList>
            <person name="Challacombe J.F."/>
            <person name="Majid S."/>
            <person name="Deole R."/>
            <person name="Brettin T.S."/>
            <person name="Bruce D."/>
            <person name="Delano S.F."/>
            <person name="Detter J.C."/>
            <person name="Gleasner C.D."/>
            <person name="Han C.S."/>
            <person name="Misra M."/>
            <person name="Reitenga K.G."/>
            <person name="Mikhailova N."/>
            <person name="Woyke T."/>
            <person name="Pitluck S."/>
            <person name="Nolan M."/>
            <person name="Land M.L."/>
            <person name="Saunders E."/>
            <person name="Tapia R."/>
            <person name="Lapidus A."/>
            <person name="Ivanova N."/>
            <person name="Hoff W.D."/>
        </authorList>
    </citation>
    <scope>NUCLEOTIDE SEQUENCE [LARGE SCALE GENOMIC DNA]</scope>
    <source>
        <strain evidence="4">DSM 244 / SL1</strain>
    </source>
</reference>
<dbReference type="CAZy" id="GT4">
    <property type="family name" value="Glycosyltransferase Family 4"/>
</dbReference>
<evidence type="ECO:0000259" key="1">
    <source>
        <dbReference type="Pfam" id="PF00534"/>
    </source>
</evidence>
<dbReference type="Proteomes" id="UP000000647">
    <property type="component" value="Chromosome"/>
</dbReference>
<dbReference type="PANTHER" id="PTHR45947">
    <property type="entry name" value="SULFOQUINOVOSYL TRANSFERASE SQD2"/>
    <property type="match status" value="1"/>
</dbReference>
<name>A1WV36_HALHL</name>
<dbReference type="CDD" id="cd03801">
    <property type="entry name" value="GT4_PimA-like"/>
    <property type="match status" value="1"/>
</dbReference>
<feature type="domain" description="Glycosyl transferase family 1" evidence="1">
    <location>
        <begin position="201"/>
        <end position="338"/>
    </location>
</feature>
<dbReference type="InterPro" id="IPR001296">
    <property type="entry name" value="Glyco_trans_1"/>
</dbReference>
<sequence>MQDLLLRWPNKMCSNVIVYCSHSAAYTSSPLNEHYIYRKSHFPREQHYYIAINTCKEEKRFKSNEKFRIFECKGNDKKLFEALENIIDAHTPSSNIIIHNHDPKATKKIAHFIKKRHHNIPLVYTIHNSYNKFSARKKCLTNLSILHSSKSVFCGRAAYEAYPYRHLFKQKTTFIPNGVDIDRIDSTLNRREGTSKPNDYRIKVATIAKNNGQKNLPHLLKLASELPKEMHLSVIGPLSDEDKNKIESLDTKNVRHVGVLERDEALLALSQNDIFASSSFYEGLPVAVLEAMAIGLPVVLSRIPPHLELSSKGDGPIVAECDLSLWKQKIRELNELKQQKNNGLQELGQLNRKLVEEHFSLAAMHKAYSSVYKELLY</sequence>
<dbReference type="STRING" id="349124.Hhal_0770"/>
<dbReference type="SUPFAM" id="SSF53756">
    <property type="entry name" value="UDP-Glycosyltransferase/glycogen phosphorylase"/>
    <property type="match status" value="1"/>
</dbReference>
<dbReference type="GO" id="GO:0016757">
    <property type="term" value="F:glycosyltransferase activity"/>
    <property type="evidence" value="ECO:0007669"/>
    <property type="project" value="InterPro"/>
</dbReference>
<dbReference type="Gene3D" id="3.40.50.2000">
    <property type="entry name" value="Glycogen Phosphorylase B"/>
    <property type="match status" value="2"/>
</dbReference>
<dbReference type="eggNOG" id="COG0438">
    <property type="taxonomic scope" value="Bacteria"/>
</dbReference>
<dbReference type="PANTHER" id="PTHR45947:SF3">
    <property type="entry name" value="SULFOQUINOVOSYL TRANSFERASE SQD2"/>
    <property type="match status" value="1"/>
</dbReference>
<reference evidence="4" key="1">
    <citation type="submission" date="2006-12" db="EMBL/GenBank/DDBJ databases">
        <title>Complete sequence of Halorhodospira halophila SL1.</title>
        <authorList>
            <consortium name="US DOE Joint Genome Institute"/>
            <person name="Copeland A."/>
            <person name="Lucas S."/>
            <person name="Lapidus A."/>
            <person name="Barry K."/>
            <person name="Detter J.C."/>
            <person name="Glavina del Rio T."/>
            <person name="Hammon N."/>
            <person name="Israni S."/>
            <person name="Dalin E."/>
            <person name="Tice H."/>
            <person name="Pitluck S."/>
            <person name="Saunders E."/>
            <person name="Brettin T."/>
            <person name="Bruce D."/>
            <person name="Han C."/>
            <person name="Tapia R."/>
            <person name="Schmutz J."/>
            <person name="Larimer F."/>
            <person name="Land M."/>
            <person name="Hauser L."/>
            <person name="Kyrpides N."/>
            <person name="Mikhailova N."/>
            <person name="Hoff W."/>
            <person name="Richardson P."/>
        </authorList>
    </citation>
    <scope>NUCLEOTIDE SEQUENCE [LARGE SCALE GENOMIC DNA]</scope>
    <source>
        <strain evidence="4">DSM 244 / SL1</strain>
    </source>
</reference>
<accession>A1WV36</accession>
<dbReference type="InterPro" id="IPR050194">
    <property type="entry name" value="Glycosyltransferase_grp1"/>
</dbReference>
<keyword evidence="4" id="KW-1185">Reference proteome</keyword>
<dbReference type="KEGG" id="hha:Hhal_0770"/>
<keyword evidence="3" id="KW-0808">Transferase</keyword>
<evidence type="ECO:0000259" key="2">
    <source>
        <dbReference type="Pfam" id="PF13439"/>
    </source>
</evidence>
<dbReference type="EMBL" id="CP000544">
    <property type="protein sequence ID" value="ABM61548.1"/>
    <property type="molecule type" value="Genomic_DNA"/>
</dbReference>
<proteinExistence type="predicted"/>
<dbReference type="InterPro" id="IPR028098">
    <property type="entry name" value="Glyco_trans_4-like_N"/>
</dbReference>
<evidence type="ECO:0000313" key="4">
    <source>
        <dbReference type="Proteomes" id="UP000000647"/>
    </source>
</evidence>
<protein>
    <submittedName>
        <fullName evidence="3">Glycosyl transferase, group 1</fullName>
    </submittedName>
</protein>
<gene>
    <name evidence="3" type="ordered locus">Hhal_0770</name>
</gene>
<dbReference type="HOGENOM" id="CLU_735140_0_0_6"/>
<dbReference type="AlphaFoldDB" id="A1WV36"/>
<dbReference type="Pfam" id="PF00534">
    <property type="entry name" value="Glycos_transf_1"/>
    <property type="match status" value="1"/>
</dbReference>